<feature type="transmembrane region" description="Helical" evidence="5">
    <location>
        <begin position="105"/>
        <end position="126"/>
    </location>
</feature>
<dbReference type="Proteomes" id="UP001153269">
    <property type="component" value="Unassembled WGS sequence"/>
</dbReference>
<protein>
    <recommendedName>
        <fullName evidence="8">G-protein coupled receptors family 1 profile domain-containing protein</fullName>
    </recommendedName>
</protein>
<keyword evidence="7" id="KW-1185">Reference proteome</keyword>
<comment type="caution">
    <text evidence="6">The sequence shown here is derived from an EMBL/GenBank/DDBJ whole genome shotgun (WGS) entry which is preliminary data.</text>
</comment>
<dbReference type="Gene3D" id="1.20.1070.10">
    <property type="entry name" value="Rhodopsin 7-helix transmembrane proteins"/>
    <property type="match status" value="1"/>
</dbReference>
<comment type="subcellular location">
    <subcellularLocation>
        <location evidence="1">Membrane</location>
        <topology evidence="1">Multi-pass membrane protein</topology>
    </subcellularLocation>
</comment>
<evidence type="ECO:0000256" key="3">
    <source>
        <dbReference type="ARBA" id="ARBA00022989"/>
    </source>
</evidence>
<evidence type="ECO:0000256" key="5">
    <source>
        <dbReference type="SAM" id="Phobius"/>
    </source>
</evidence>
<name>A0A9N7U0X3_PLEPL</name>
<evidence type="ECO:0008006" key="8">
    <source>
        <dbReference type="Google" id="ProtNLM"/>
    </source>
</evidence>
<accession>A0A9N7U0X3</accession>
<gene>
    <name evidence="6" type="ORF">PLEPLA_LOCUS10717</name>
</gene>
<sequence>MSSFFYTLNYMWNLYRGVREKLYSCLEGYSVQFSNRVRTADQTTALLSGLLPLLLMTPVFIQGNLSQCQTNFSEPYRCLLMDTGALYLTSELQQPIRACRLLHTYAIAVFLITFVLTLLIITVVMVKARRLYRRVVASSGYLGNEQRTSFRVMDRRTLLHPLVFVLCWGPGLSPTINWAAGGGDRGLSDWLLRLH</sequence>
<dbReference type="CDD" id="cd00637">
    <property type="entry name" value="7tm_classA_rhodopsin-like"/>
    <property type="match status" value="1"/>
</dbReference>
<dbReference type="PANTHER" id="PTHR23112:SF0">
    <property type="entry name" value="TRANSMEMBRANE PROTEIN 116"/>
    <property type="match status" value="1"/>
</dbReference>
<keyword evidence="2 5" id="KW-0812">Transmembrane</keyword>
<dbReference type="EMBL" id="CADEAL010000612">
    <property type="protein sequence ID" value="CAB1422799.1"/>
    <property type="molecule type" value="Genomic_DNA"/>
</dbReference>
<evidence type="ECO:0000256" key="4">
    <source>
        <dbReference type="ARBA" id="ARBA00023136"/>
    </source>
</evidence>
<dbReference type="SUPFAM" id="SSF81321">
    <property type="entry name" value="Family A G protein-coupled receptor-like"/>
    <property type="match status" value="1"/>
</dbReference>
<keyword evidence="4 5" id="KW-0472">Membrane</keyword>
<evidence type="ECO:0000313" key="7">
    <source>
        <dbReference type="Proteomes" id="UP001153269"/>
    </source>
</evidence>
<dbReference type="GO" id="GO:0005886">
    <property type="term" value="C:plasma membrane"/>
    <property type="evidence" value="ECO:0007669"/>
    <property type="project" value="TreeGrafter"/>
</dbReference>
<dbReference type="PANTHER" id="PTHR23112">
    <property type="entry name" value="G PROTEIN-COUPLED RECEPTOR 157-RELATED"/>
    <property type="match status" value="1"/>
</dbReference>
<organism evidence="6 7">
    <name type="scientific">Pleuronectes platessa</name>
    <name type="common">European plaice</name>
    <dbReference type="NCBI Taxonomy" id="8262"/>
    <lineage>
        <taxon>Eukaryota</taxon>
        <taxon>Metazoa</taxon>
        <taxon>Chordata</taxon>
        <taxon>Craniata</taxon>
        <taxon>Vertebrata</taxon>
        <taxon>Euteleostomi</taxon>
        <taxon>Actinopterygii</taxon>
        <taxon>Neopterygii</taxon>
        <taxon>Teleostei</taxon>
        <taxon>Neoteleostei</taxon>
        <taxon>Acanthomorphata</taxon>
        <taxon>Carangaria</taxon>
        <taxon>Pleuronectiformes</taxon>
        <taxon>Pleuronectoidei</taxon>
        <taxon>Pleuronectidae</taxon>
        <taxon>Pleuronectes</taxon>
    </lineage>
</organism>
<dbReference type="AlphaFoldDB" id="A0A9N7U0X3"/>
<reference evidence="6" key="1">
    <citation type="submission" date="2020-03" db="EMBL/GenBank/DDBJ databases">
        <authorList>
            <person name="Weist P."/>
        </authorList>
    </citation>
    <scope>NUCLEOTIDE SEQUENCE</scope>
</reference>
<evidence type="ECO:0000313" key="6">
    <source>
        <dbReference type="EMBL" id="CAB1422799.1"/>
    </source>
</evidence>
<evidence type="ECO:0000256" key="2">
    <source>
        <dbReference type="ARBA" id="ARBA00022692"/>
    </source>
</evidence>
<evidence type="ECO:0000256" key="1">
    <source>
        <dbReference type="ARBA" id="ARBA00004141"/>
    </source>
</evidence>
<proteinExistence type="predicted"/>
<dbReference type="GO" id="GO:0004930">
    <property type="term" value="F:G protein-coupled receptor activity"/>
    <property type="evidence" value="ECO:0007669"/>
    <property type="project" value="TreeGrafter"/>
</dbReference>
<dbReference type="GO" id="GO:0007189">
    <property type="term" value="P:adenylate cyclase-activating G protein-coupled receptor signaling pathway"/>
    <property type="evidence" value="ECO:0007669"/>
    <property type="project" value="TreeGrafter"/>
</dbReference>
<keyword evidence="3 5" id="KW-1133">Transmembrane helix</keyword>